<proteinExistence type="predicted"/>
<protein>
    <submittedName>
        <fullName evidence="1">Uncharacterized protein</fullName>
    </submittedName>
</protein>
<evidence type="ECO:0000313" key="2">
    <source>
        <dbReference type="Proteomes" id="UP000692954"/>
    </source>
</evidence>
<dbReference type="Proteomes" id="UP000692954">
    <property type="component" value="Unassembled WGS sequence"/>
</dbReference>
<evidence type="ECO:0000313" key="1">
    <source>
        <dbReference type="EMBL" id="CAD8117357.1"/>
    </source>
</evidence>
<dbReference type="AlphaFoldDB" id="A0A8S1QRZ9"/>
<comment type="caution">
    <text evidence="1">The sequence shown here is derived from an EMBL/GenBank/DDBJ whole genome shotgun (WGS) entry which is preliminary data.</text>
</comment>
<organism evidence="1 2">
    <name type="scientific">Paramecium sonneborni</name>
    <dbReference type="NCBI Taxonomy" id="65129"/>
    <lineage>
        <taxon>Eukaryota</taxon>
        <taxon>Sar</taxon>
        <taxon>Alveolata</taxon>
        <taxon>Ciliophora</taxon>
        <taxon>Intramacronucleata</taxon>
        <taxon>Oligohymenophorea</taxon>
        <taxon>Peniculida</taxon>
        <taxon>Parameciidae</taxon>
        <taxon>Paramecium</taxon>
    </lineage>
</organism>
<sequence>MQVNQFYNNILLVQLIKMRVDAIRIIYVDIIYEYFINPRKATLKEFGTQKLNNLDNHIKQTDQKILNTKILIKNF</sequence>
<gene>
    <name evidence="1" type="ORF">PSON_ATCC_30995.1.T1130171</name>
</gene>
<accession>A0A8S1QRZ9</accession>
<reference evidence="1" key="1">
    <citation type="submission" date="2021-01" db="EMBL/GenBank/DDBJ databases">
        <authorList>
            <consortium name="Genoscope - CEA"/>
            <person name="William W."/>
        </authorList>
    </citation>
    <scope>NUCLEOTIDE SEQUENCE</scope>
</reference>
<name>A0A8S1QRZ9_9CILI</name>
<keyword evidence="2" id="KW-1185">Reference proteome</keyword>
<dbReference type="EMBL" id="CAJJDN010000113">
    <property type="protein sequence ID" value="CAD8117357.1"/>
    <property type="molecule type" value="Genomic_DNA"/>
</dbReference>